<reference evidence="3" key="1">
    <citation type="submission" date="2016-10" db="EMBL/GenBank/DDBJ databases">
        <authorList>
            <person name="Varghese N."/>
            <person name="Submissions S."/>
        </authorList>
    </citation>
    <scope>NUCLEOTIDE SEQUENCE [LARGE SCALE GENOMIC DNA]</scope>
    <source>
        <strain evidence="3">DSM 44260</strain>
    </source>
</reference>
<evidence type="ECO:0000256" key="1">
    <source>
        <dbReference type="SAM" id="MobiDB-lite"/>
    </source>
</evidence>
<gene>
    <name evidence="2" type="ORF">SAMN04487818_101260</name>
</gene>
<keyword evidence="3" id="KW-1185">Reference proteome</keyword>
<feature type="region of interest" description="Disordered" evidence="1">
    <location>
        <begin position="29"/>
        <end position="52"/>
    </location>
</feature>
<protein>
    <submittedName>
        <fullName evidence="2">Uncharacterized protein</fullName>
    </submittedName>
</protein>
<organism evidence="2 3">
    <name type="scientific">Actinokineospora terrae</name>
    <dbReference type="NCBI Taxonomy" id="155974"/>
    <lineage>
        <taxon>Bacteria</taxon>
        <taxon>Bacillati</taxon>
        <taxon>Actinomycetota</taxon>
        <taxon>Actinomycetes</taxon>
        <taxon>Pseudonocardiales</taxon>
        <taxon>Pseudonocardiaceae</taxon>
        <taxon>Actinokineospora</taxon>
    </lineage>
</organism>
<dbReference type="Proteomes" id="UP000199051">
    <property type="component" value="Unassembled WGS sequence"/>
</dbReference>
<dbReference type="EMBL" id="FOGI01000001">
    <property type="protein sequence ID" value="SER00761.1"/>
    <property type="molecule type" value="Genomic_DNA"/>
</dbReference>
<evidence type="ECO:0000313" key="2">
    <source>
        <dbReference type="EMBL" id="SER00761.1"/>
    </source>
</evidence>
<proteinExistence type="predicted"/>
<accession>A0A1H9KNM9</accession>
<name>A0A1H9KNM9_9PSEU</name>
<sequence length="52" mass="5988">MVQLSRVRGYRVGHRELQNRLDDRRVPLASRTLPLNRPRGGEVPTILGPLDR</sequence>
<dbReference type="AlphaFoldDB" id="A0A1H9KNM9"/>
<evidence type="ECO:0000313" key="3">
    <source>
        <dbReference type="Proteomes" id="UP000199051"/>
    </source>
</evidence>